<dbReference type="Pfam" id="PF00076">
    <property type="entry name" value="RRM_1"/>
    <property type="match status" value="1"/>
</dbReference>
<evidence type="ECO:0000256" key="9">
    <source>
        <dbReference type="SAM" id="MobiDB-lite"/>
    </source>
</evidence>
<dbReference type="GeneID" id="112852854"/>
<feature type="compositionally biased region" description="Basic and acidic residues" evidence="9">
    <location>
        <begin position="565"/>
        <end position="624"/>
    </location>
</feature>
<evidence type="ECO:0000256" key="7">
    <source>
        <dbReference type="PROSITE-ProRule" id="PRU00176"/>
    </source>
</evidence>
<dbReference type="PANTHER" id="PTHR15683">
    <property type="entry name" value="SCAFFOLD ATTACHMENT FACTOR B-RELATED"/>
    <property type="match status" value="1"/>
</dbReference>
<dbReference type="SUPFAM" id="SSF54928">
    <property type="entry name" value="RNA-binding domain, RBD"/>
    <property type="match status" value="1"/>
</dbReference>
<evidence type="ECO:0000256" key="2">
    <source>
        <dbReference type="ARBA" id="ARBA00022481"/>
    </source>
</evidence>
<dbReference type="KEGG" id="pcoo:112852854"/>
<dbReference type="CTD" id="6294"/>
<dbReference type="InterPro" id="IPR012677">
    <property type="entry name" value="Nucleotide-bd_a/b_plait_sf"/>
</dbReference>
<dbReference type="Gene3D" id="3.30.70.330">
    <property type="match status" value="1"/>
</dbReference>
<dbReference type="SMART" id="SM00360">
    <property type="entry name" value="RRM"/>
    <property type="match status" value="1"/>
</dbReference>
<feature type="compositionally biased region" description="Gly residues" evidence="9">
    <location>
        <begin position="708"/>
        <end position="717"/>
    </location>
</feature>
<evidence type="ECO:0000256" key="6">
    <source>
        <dbReference type="ARBA" id="ARBA00023242"/>
    </source>
</evidence>
<evidence type="ECO:0000256" key="5">
    <source>
        <dbReference type="ARBA" id="ARBA00023163"/>
    </source>
</evidence>
<feature type="region of interest" description="Disordered" evidence="9">
    <location>
        <begin position="565"/>
        <end position="731"/>
    </location>
</feature>
<feature type="compositionally biased region" description="Basic and acidic residues" evidence="9">
    <location>
        <begin position="375"/>
        <end position="386"/>
    </location>
</feature>
<dbReference type="GO" id="GO:0030520">
    <property type="term" value="P:estrogen receptor signaling pathway"/>
    <property type="evidence" value="ECO:0007669"/>
    <property type="project" value="TreeGrafter"/>
</dbReference>
<dbReference type="InterPro" id="IPR000504">
    <property type="entry name" value="RRM_dom"/>
</dbReference>
<dbReference type="GO" id="GO:0043565">
    <property type="term" value="F:sequence-specific DNA binding"/>
    <property type="evidence" value="ECO:0007669"/>
    <property type="project" value="TreeGrafter"/>
</dbReference>
<dbReference type="GO" id="GO:0060765">
    <property type="term" value="P:regulation of androgen receptor signaling pathway"/>
    <property type="evidence" value="ECO:0007669"/>
    <property type="project" value="TreeGrafter"/>
</dbReference>
<accession>A0A6P6HA55</accession>
<feature type="domain" description="RRM" evidence="10">
    <location>
        <begin position="222"/>
        <end position="300"/>
    </location>
</feature>
<feature type="compositionally biased region" description="Basic and acidic residues" evidence="9">
    <location>
        <begin position="632"/>
        <end position="648"/>
    </location>
</feature>
<dbReference type="Proteomes" id="UP000515131">
    <property type="component" value="Unplaced"/>
</dbReference>
<feature type="compositionally biased region" description="Basic and acidic residues" evidence="9">
    <location>
        <begin position="657"/>
        <end position="667"/>
    </location>
</feature>
<keyword evidence="2" id="KW-0488">Methylation</keyword>
<feature type="coiled-coil region" evidence="8">
    <location>
        <begin position="460"/>
        <end position="515"/>
    </location>
</feature>
<dbReference type="CDD" id="cd12679">
    <property type="entry name" value="RRM_SAFB1_SAFB2"/>
    <property type="match status" value="1"/>
</dbReference>
<keyword evidence="4" id="KW-0805">Transcription regulation</keyword>
<sequence length="731" mass="83709">MALSLPVTLVAETGWIPESSVARKNMGDFLVVLSWVPERNFHFFLLALASERRERLSLLLAIEDEGGNPDEIEITSEGNKKTSKRSSKGRKPEEEGVEDNGLEENSGDGQEDVETSLENLQDIDMMDISVLDEAEIDNGSVADGVEDDDADNLPESLSDSRELVEGEMKDLPEQLQEHAMEDKETLNNLDTSSSDFTIFSVEDDSDTKRLSKEEKGRSSCGRNFWVSGLSSTTRATDLKNLFSKYGKVVGAKVVTNARSPGARCYGFVTMSTAEEATKCINHLHKTELHGKMISVEKAKNEPTGKKTSEKREGEGKKEKSSTSDRSANLKREDKADRKEDTKKGEDVSGEKSKDQDDQKPGPSERSRTTKSGSRGTERTVVMDKSKGVPVISVKTSGSKERVSKSQDRKSASREKRSVVSFDKVKEPRKSRDSESRRVRERSEWEQRMQAQWEREERERLEIARERLAFHRHRLERERMERERLERERMHVEHERRREQERIHREREELRRQQELRYEQERRPAVRRPYDVDGRRDDAYWPEAKRAALDERYHSDFNRQDRFHDFDHRDRGRYPDHSVDRREGSRSMMGEREGQHYPERHGGPERHGRDSRDGWGYGSDKRMSEGRGLPPPPRRDWGDHGRRIEDDRAWQGAADGGMVDRDHKRWQGGERSMSGHSGPGHMMNRGGMSGRGSFAPGGASRGHVIPRGGMQGGFGGQNRGSRPNDTRFTRRY</sequence>
<keyword evidence="8" id="KW-0175">Coiled coil</keyword>
<evidence type="ECO:0000256" key="1">
    <source>
        <dbReference type="ARBA" id="ARBA00004123"/>
    </source>
</evidence>
<keyword evidence="3" id="KW-0597">Phosphoprotein</keyword>
<feature type="region of interest" description="Disordered" evidence="9">
    <location>
        <begin position="68"/>
        <end position="113"/>
    </location>
</feature>
<evidence type="ECO:0000313" key="11">
    <source>
        <dbReference type="Proteomes" id="UP000515131"/>
    </source>
</evidence>
<dbReference type="GO" id="GO:0006357">
    <property type="term" value="P:regulation of transcription by RNA polymerase II"/>
    <property type="evidence" value="ECO:0007669"/>
    <property type="project" value="TreeGrafter"/>
</dbReference>
<evidence type="ECO:0000256" key="4">
    <source>
        <dbReference type="ARBA" id="ARBA00023015"/>
    </source>
</evidence>
<feature type="compositionally biased region" description="Basic and acidic residues" evidence="9">
    <location>
        <begin position="397"/>
        <end position="448"/>
    </location>
</feature>
<dbReference type="InterPro" id="IPR051738">
    <property type="entry name" value="SAF_Modulators"/>
</dbReference>
<feature type="compositionally biased region" description="Basic and acidic residues" evidence="9">
    <location>
        <begin position="721"/>
        <end position="731"/>
    </location>
</feature>
<name>A0A6P6HA55_PUMCO</name>
<reference evidence="12" key="1">
    <citation type="submission" date="2025-08" db="UniProtKB">
        <authorList>
            <consortium name="RefSeq"/>
        </authorList>
    </citation>
    <scope>IDENTIFICATION</scope>
    <source>
        <tissue evidence="12">Blood</tissue>
    </source>
</reference>
<feature type="region of interest" description="Disordered" evidence="9">
    <location>
        <begin position="291"/>
        <end position="448"/>
    </location>
</feature>
<evidence type="ECO:0000256" key="8">
    <source>
        <dbReference type="SAM" id="Coils"/>
    </source>
</evidence>
<dbReference type="PROSITE" id="PS50102">
    <property type="entry name" value="RRM"/>
    <property type="match status" value="1"/>
</dbReference>
<feature type="compositionally biased region" description="Basic and acidic residues" evidence="9">
    <location>
        <begin position="291"/>
        <end position="367"/>
    </location>
</feature>
<keyword evidence="6" id="KW-0539">Nucleus</keyword>
<keyword evidence="5" id="KW-0804">Transcription</keyword>
<dbReference type="GO" id="GO:0050684">
    <property type="term" value="P:regulation of mRNA processing"/>
    <property type="evidence" value="ECO:0007669"/>
    <property type="project" value="TreeGrafter"/>
</dbReference>
<dbReference type="InterPro" id="IPR035979">
    <property type="entry name" value="RBD_domain_sf"/>
</dbReference>
<comment type="subcellular location">
    <subcellularLocation>
        <location evidence="1">Nucleus</location>
    </subcellularLocation>
</comment>
<evidence type="ECO:0000256" key="3">
    <source>
        <dbReference type="ARBA" id="ARBA00022553"/>
    </source>
</evidence>
<feature type="compositionally biased region" description="Acidic residues" evidence="9">
    <location>
        <begin position="95"/>
        <end position="113"/>
    </location>
</feature>
<dbReference type="GO" id="GO:0003723">
    <property type="term" value="F:RNA binding"/>
    <property type="evidence" value="ECO:0007669"/>
    <property type="project" value="UniProtKB-UniRule"/>
</dbReference>
<dbReference type="InterPro" id="IPR034781">
    <property type="entry name" value="SAFB1_2_RBD"/>
</dbReference>
<evidence type="ECO:0000259" key="10">
    <source>
        <dbReference type="PROSITE" id="PS50102"/>
    </source>
</evidence>
<dbReference type="RefSeq" id="XP_025772171.1">
    <property type="nucleotide sequence ID" value="XM_025916386.1"/>
</dbReference>
<dbReference type="GO" id="GO:0005634">
    <property type="term" value="C:nucleus"/>
    <property type="evidence" value="ECO:0007669"/>
    <property type="project" value="UniProtKB-SubCell"/>
</dbReference>
<gene>
    <name evidence="12" type="primary">SAFB</name>
</gene>
<keyword evidence="7" id="KW-0694">RNA-binding</keyword>
<evidence type="ECO:0000313" key="12">
    <source>
        <dbReference type="RefSeq" id="XP_025772171.1"/>
    </source>
</evidence>
<protein>
    <submittedName>
        <fullName evidence="12">Scaffold attachment factor B1</fullName>
    </submittedName>
</protein>
<keyword evidence="11" id="KW-1185">Reference proteome</keyword>
<dbReference type="PANTHER" id="PTHR15683:SF6">
    <property type="entry name" value="SCAFFOLD ATTACHMENT FACTOR B1"/>
    <property type="match status" value="1"/>
</dbReference>
<dbReference type="AlphaFoldDB" id="A0A6P6HA55"/>
<proteinExistence type="predicted"/>
<organism evidence="11 12">
    <name type="scientific">Puma concolor</name>
    <name type="common">Mountain lion</name>
    <name type="synonym">Felis concolor</name>
    <dbReference type="NCBI Taxonomy" id="9696"/>
    <lineage>
        <taxon>Eukaryota</taxon>
        <taxon>Metazoa</taxon>
        <taxon>Chordata</taxon>
        <taxon>Craniata</taxon>
        <taxon>Vertebrata</taxon>
        <taxon>Euteleostomi</taxon>
        <taxon>Mammalia</taxon>
        <taxon>Eutheria</taxon>
        <taxon>Laurasiatheria</taxon>
        <taxon>Carnivora</taxon>
        <taxon>Feliformia</taxon>
        <taxon>Felidae</taxon>
        <taxon>Felinae</taxon>
        <taxon>Puma</taxon>
    </lineage>
</organism>